<dbReference type="EMBL" id="CACRXK020005026">
    <property type="protein sequence ID" value="CAB4004862.1"/>
    <property type="molecule type" value="Genomic_DNA"/>
</dbReference>
<evidence type="ECO:0000313" key="2">
    <source>
        <dbReference type="EMBL" id="CAB4004862.1"/>
    </source>
</evidence>
<proteinExistence type="predicted"/>
<comment type="caution">
    <text evidence="2">The sequence shown here is derived from an EMBL/GenBank/DDBJ whole genome shotgun (WGS) entry which is preliminary data.</text>
</comment>
<accession>A0A6S7IFW3</accession>
<feature type="domain" description="Aminopeptidase N-like N-terminal" evidence="1">
    <location>
        <begin position="25"/>
        <end position="146"/>
    </location>
</feature>
<dbReference type="GO" id="GO:0005669">
    <property type="term" value="C:transcription factor TFIID complex"/>
    <property type="evidence" value="ECO:0007669"/>
    <property type="project" value="InterPro"/>
</dbReference>
<feature type="non-terminal residue" evidence="2">
    <location>
        <position position="274"/>
    </location>
</feature>
<dbReference type="InterPro" id="IPR042097">
    <property type="entry name" value="Aminopeptidase_N-like_N_sf"/>
</dbReference>
<reference evidence="2" key="1">
    <citation type="submission" date="2020-04" db="EMBL/GenBank/DDBJ databases">
        <authorList>
            <person name="Alioto T."/>
            <person name="Alioto T."/>
            <person name="Gomez Garrido J."/>
        </authorList>
    </citation>
    <scope>NUCLEOTIDE SEQUENCE</scope>
    <source>
        <strain evidence="2">A484AB</strain>
    </source>
</reference>
<dbReference type="PANTHER" id="PTHR15137">
    <property type="entry name" value="TRANSCRIPTION INITIATION FACTOR TFIID"/>
    <property type="match status" value="1"/>
</dbReference>
<keyword evidence="3" id="KW-1185">Reference proteome</keyword>
<dbReference type="InterPro" id="IPR037813">
    <property type="entry name" value="TAF2"/>
</dbReference>
<name>A0A6S7IFW3_PARCT</name>
<organism evidence="2 3">
    <name type="scientific">Paramuricea clavata</name>
    <name type="common">Red gorgonian</name>
    <name type="synonym">Violescent sea-whip</name>
    <dbReference type="NCBI Taxonomy" id="317549"/>
    <lineage>
        <taxon>Eukaryota</taxon>
        <taxon>Metazoa</taxon>
        <taxon>Cnidaria</taxon>
        <taxon>Anthozoa</taxon>
        <taxon>Octocorallia</taxon>
        <taxon>Malacalcyonacea</taxon>
        <taxon>Plexauridae</taxon>
        <taxon>Paramuricea</taxon>
    </lineage>
</organism>
<dbReference type="Proteomes" id="UP001152795">
    <property type="component" value="Unassembled WGS sequence"/>
</dbReference>
<evidence type="ECO:0000313" key="3">
    <source>
        <dbReference type="Proteomes" id="UP001152795"/>
    </source>
</evidence>
<dbReference type="SUPFAM" id="SSF63737">
    <property type="entry name" value="Leukotriene A4 hydrolase N-terminal domain"/>
    <property type="match status" value="1"/>
</dbReference>
<evidence type="ECO:0000259" key="1">
    <source>
        <dbReference type="Pfam" id="PF17900"/>
    </source>
</evidence>
<protein>
    <submittedName>
        <fullName evidence="2">Transcription initiation factor TFIID subunit 2-like</fullName>
    </submittedName>
</protein>
<dbReference type="Gene3D" id="2.60.40.1730">
    <property type="entry name" value="tricorn interacting facor f3 domain"/>
    <property type="match status" value="1"/>
</dbReference>
<dbReference type="InterPro" id="IPR045357">
    <property type="entry name" value="Aminopeptidase_N-like_N"/>
</dbReference>
<dbReference type="PANTHER" id="PTHR15137:SF9">
    <property type="entry name" value="TRANSCRIPTION INITIATION FACTOR TFIID SUBUNIT 2"/>
    <property type="match status" value="1"/>
</dbReference>
<dbReference type="AlphaFoldDB" id="A0A6S7IFW3"/>
<dbReference type="OrthoDB" id="308861at2759"/>
<dbReference type="GO" id="GO:0000976">
    <property type="term" value="F:transcription cis-regulatory region binding"/>
    <property type="evidence" value="ECO:0007669"/>
    <property type="project" value="TreeGrafter"/>
</dbReference>
<gene>
    <name evidence="2" type="ORF">PACLA_8A033621</name>
</gene>
<sequence>MHVYSIRHRRSLEHFATSLQNAVSSVEPENGGGELTIKLPKESQKFVSEKKKFRLSIEFSLEHPKGGIQFVLPAGNGSVDEKSAHMFTYNHGNTSRLWFPCVDSFSEVCTWKIDVTVAKDLIAVSCGELIEQVYTGDEKYKTFSYVLDVPTAAPNIALAVGPFEMYIDPVMPEVAHFCLPGLLPLLKQTTGSLNEERSHNETDRVIYKRDMTTSRKMELDRYLNKVDWSIRDLHDTCEGKIITDGISTGLNLLMPEKMNKFHHNDPPWITEDFK</sequence>
<dbReference type="GO" id="GO:0003682">
    <property type="term" value="F:chromatin binding"/>
    <property type="evidence" value="ECO:0007669"/>
    <property type="project" value="TreeGrafter"/>
</dbReference>
<dbReference type="GO" id="GO:0006367">
    <property type="term" value="P:transcription initiation at RNA polymerase II promoter"/>
    <property type="evidence" value="ECO:0007669"/>
    <property type="project" value="TreeGrafter"/>
</dbReference>
<dbReference type="Pfam" id="PF17900">
    <property type="entry name" value="Peptidase_M1_N"/>
    <property type="match status" value="1"/>
</dbReference>
<dbReference type="GO" id="GO:0016251">
    <property type="term" value="F:RNA polymerase II general transcription initiation factor activity"/>
    <property type="evidence" value="ECO:0007669"/>
    <property type="project" value="TreeGrafter"/>
</dbReference>